<name>A0AAD9JUA2_RIDPI</name>
<reference evidence="1" key="1">
    <citation type="journal article" date="2023" name="Mol. Biol. Evol.">
        <title>Third-Generation Sequencing Reveals the Adaptive Role of the Epigenome in Three Deep-Sea Polychaetes.</title>
        <authorList>
            <person name="Perez M."/>
            <person name="Aroh O."/>
            <person name="Sun Y."/>
            <person name="Lan Y."/>
            <person name="Juniper S.K."/>
            <person name="Young C.R."/>
            <person name="Angers B."/>
            <person name="Qian P.Y."/>
        </authorList>
    </citation>
    <scope>NUCLEOTIDE SEQUENCE</scope>
    <source>
        <strain evidence="1">R07B-5</strain>
    </source>
</reference>
<evidence type="ECO:0000313" key="2">
    <source>
        <dbReference type="Proteomes" id="UP001209878"/>
    </source>
</evidence>
<evidence type="ECO:0000313" key="1">
    <source>
        <dbReference type="EMBL" id="KAK2159423.1"/>
    </source>
</evidence>
<dbReference type="Proteomes" id="UP001209878">
    <property type="component" value="Unassembled WGS sequence"/>
</dbReference>
<dbReference type="EMBL" id="JAODUO010001718">
    <property type="protein sequence ID" value="KAK2159423.1"/>
    <property type="molecule type" value="Genomic_DNA"/>
</dbReference>
<protein>
    <submittedName>
        <fullName evidence="1">Uncharacterized protein</fullName>
    </submittedName>
</protein>
<dbReference type="AlphaFoldDB" id="A0AAD9JUA2"/>
<accession>A0AAD9JUA2</accession>
<sequence>MSYHVTQSAFRGRRASHLPCRYVDIPGMQLQLDYLLLNDVTEGFRMIHESAARGANVGVDEYPDEESFKDLIKWCDVFAFKCGSTGRLQALIAIKPSFFSRTVPVYSARIYVFCSAELETVDVKRVWTSFVAGTASSS</sequence>
<keyword evidence="2" id="KW-1185">Reference proteome</keyword>
<organism evidence="1 2">
    <name type="scientific">Ridgeia piscesae</name>
    <name type="common">Tubeworm</name>
    <dbReference type="NCBI Taxonomy" id="27915"/>
    <lineage>
        <taxon>Eukaryota</taxon>
        <taxon>Metazoa</taxon>
        <taxon>Spiralia</taxon>
        <taxon>Lophotrochozoa</taxon>
        <taxon>Annelida</taxon>
        <taxon>Polychaeta</taxon>
        <taxon>Sedentaria</taxon>
        <taxon>Canalipalpata</taxon>
        <taxon>Sabellida</taxon>
        <taxon>Siboglinidae</taxon>
        <taxon>Ridgeia</taxon>
    </lineage>
</organism>
<gene>
    <name evidence="1" type="ORF">NP493_1719g00020</name>
</gene>
<proteinExistence type="predicted"/>
<comment type="caution">
    <text evidence="1">The sequence shown here is derived from an EMBL/GenBank/DDBJ whole genome shotgun (WGS) entry which is preliminary data.</text>
</comment>